<feature type="chain" id="PRO_5015763673" description="Lipoprotein" evidence="1">
    <location>
        <begin position="19"/>
        <end position="152"/>
    </location>
</feature>
<sequence>MKKLFLFTLLFSSFLVISCNNKDKTGPNNASVGIDTIYAGTYSGNTSIYEDFGIMTETMLTTLTVRADGSALIELNNSGAIITIDITKYFQDDGAGKYICKGYNSNYGFPYILYFNFSDSSVSIQMTENYSEDSNLIPSVRVGILNASTPAQ</sequence>
<evidence type="ECO:0000313" key="2">
    <source>
        <dbReference type="EMBL" id="EKV56804.1"/>
    </source>
</evidence>
<evidence type="ECO:0000313" key="3">
    <source>
        <dbReference type="Proteomes" id="UP000011663"/>
    </source>
</evidence>
<dbReference type="EMBL" id="ALNZ01000026">
    <property type="protein sequence ID" value="EKV56804.1"/>
    <property type="molecule type" value="Genomic_DNA"/>
</dbReference>
<gene>
    <name evidence="2" type="ORF">A966_07194</name>
</gene>
<reference evidence="2 3" key="1">
    <citation type="submission" date="2012-07" db="EMBL/GenBank/DDBJ databases">
        <title>Genome sequence of Brachyspira sp. 30446, isolated from a pig with mucohaemorrhagic colitis.</title>
        <authorList>
            <person name="Rubin J.E."/>
            <person name="Fernando C."/>
            <person name="Harding J.C.S."/>
            <person name="Hill J.E."/>
        </authorList>
    </citation>
    <scope>NUCLEOTIDE SEQUENCE [LARGE SCALE GENOMIC DNA]</scope>
    <source>
        <strain evidence="2 3">30446</strain>
    </source>
</reference>
<dbReference type="RefSeq" id="WP_008723879.1">
    <property type="nucleotide sequence ID" value="NZ_JH994111.1"/>
</dbReference>
<dbReference type="AlphaFoldDB" id="A0A2U4FBL0"/>
<protein>
    <recommendedName>
        <fullName evidence="4">Lipoprotein</fullName>
    </recommendedName>
</protein>
<keyword evidence="1" id="KW-0732">Signal</keyword>
<dbReference type="GeneID" id="66487859"/>
<comment type="caution">
    <text evidence="2">The sequence shown here is derived from an EMBL/GenBank/DDBJ whole genome shotgun (WGS) entry which is preliminary data.</text>
</comment>
<name>A0A2U4FBL0_9SPIR</name>
<evidence type="ECO:0008006" key="4">
    <source>
        <dbReference type="Google" id="ProtNLM"/>
    </source>
</evidence>
<organism evidence="2 3">
    <name type="scientific">Brachyspira hampsonii 30446</name>
    <dbReference type="NCBI Taxonomy" id="1289135"/>
    <lineage>
        <taxon>Bacteria</taxon>
        <taxon>Pseudomonadati</taxon>
        <taxon>Spirochaetota</taxon>
        <taxon>Spirochaetia</taxon>
        <taxon>Brachyspirales</taxon>
        <taxon>Brachyspiraceae</taxon>
        <taxon>Brachyspira</taxon>
    </lineage>
</organism>
<feature type="signal peptide" evidence="1">
    <location>
        <begin position="1"/>
        <end position="18"/>
    </location>
</feature>
<evidence type="ECO:0000256" key="1">
    <source>
        <dbReference type="SAM" id="SignalP"/>
    </source>
</evidence>
<dbReference type="Proteomes" id="UP000011663">
    <property type="component" value="Unassembled WGS sequence"/>
</dbReference>
<dbReference type="PROSITE" id="PS51257">
    <property type="entry name" value="PROKAR_LIPOPROTEIN"/>
    <property type="match status" value="1"/>
</dbReference>
<accession>A0A2U4FBL0</accession>
<proteinExistence type="predicted"/>